<dbReference type="Pfam" id="PF00069">
    <property type="entry name" value="Pkinase"/>
    <property type="match status" value="1"/>
</dbReference>
<dbReference type="AlphaFoldDB" id="A0A6A7B736"/>
<dbReference type="Proteomes" id="UP000799423">
    <property type="component" value="Unassembled WGS sequence"/>
</dbReference>
<dbReference type="EMBL" id="MU006303">
    <property type="protein sequence ID" value="KAF2851104.1"/>
    <property type="molecule type" value="Genomic_DNA"/>
</dbReference>
<keyword evidence="2 10" id="KW-0723">Serine/threonine-protein kinase</keyword>
<dbReference type="GO" id="GO:0005524">
    <property type="term" value="F:ATP binding"/>
    <property type="evidence" value="ECO:0007669"/>
    <property type="project" value="UniProtKB-KW"/>
</dbReference>
<evidence type="ECO:0000256" key="4">
    <source>
        <dbReference type="ARBA" id="ARBA00022741"/>
    </source>
</evidence>
<keyword evidence="5 10" id="KW-0418">Kinase</keyword>
<dbReference type="SUPFAM" id="SSF56112">
    <property type="entry name" value="Protein kinase-like (PK-like)"/>
    <property type="match status" value="1"/>
</dbReference>
<name>A0A6A7B736_9PLEO</name>
<dbReference type="PANTHER" id="PTHR43671:SF98">
    <property type="entry name" value="SERINE_THREONINE-PROTEIN KINASE NEK11"/>
    <property type="match status" value="1"/>
</dbReference>
<keyword evidence="3" id="KW-0808">Transferase</keyword>
<evidence type="ECO:0000256" key="2">
    <source>
        <dbReference type="ARBA" id="ARBA00022527"/>
    </source>
</evidence>
<evidence type="ECO:0000256" key="6">
    <source>
        <dbReference type="ARBA" id="ARBA00022840"/>
    </source>
</evidence>
<evidence type="ECO:0000313" key="11">
    <source>
        <dbReference type="Proteomes" id="UP000799423"/>
    </source>
</evidence>
<accession>A0A6A7B736</accession>
<dbReference type="InterPro" id="IPR011009">
    <property type="entry name" value="Kinase-like_dom_sf"/>
</dbReference>
<dbReference type="EC" id="2.7.11.1" evidence="1"/>
<protein>
    <recommendedName>
        <fullName evidence="1">non-specific serine/threonine protein kinase</fullName>
        <ecNumber evidence="1">2.7.11.1</ecNumber>
    </recommendedName>
</protein>
<feature type="domain" description="Protein kinase" evidence="9">
    <location>
        <begin position="1"/>
        <end position="336"/>
    </location>
</feature>
<dbReference type="CDD" id="cd00180">
    <property type="entry name" value="PKc"/>
    <property type="match status" value="1"/>
</dbReference>
<dbReference type="GO" id="GO:0005634">
    <property type="term" value="C:nucleus"/>
    <property type="evidence" value="ECO:0007669"/>
    <property type="project" value="TreeGrafter"/>
</dbReference>
<dbReference type="OrthoDB" id="310217at2759"/>
<evidence type="ECO:0000256" key="1">
    <source>
        <dbReference type="ARBA" id="ARBA00012513"/>
    </source>
</evidence>
<organism evidence="10 11">
    <name type="scientific">Plenodomus tracheiphilus IPT5</name>
    <dbReference type="NCBI Taxonomy" id="1408161"/>
    <lineage>
        <taxon>Eukaryota</taxon>
        <taxon>Fungi</taxon>
        <taxon>Dikarya</taxon>
        <taxon>Ascomycota</taxon>
        <taxon>Pezizomycotina</taxon>
        <taxon>Dothideomycetes</taxon>
        <taxon>Pleosporomycetidae</taxon>
        <taxon>Pleosporales</taxon>
        <taxon>Pleosporineae</taxon>
        <taxon>Leptosphaeriaceae</taxon>
        <taxon>Plenodomus</taxon>
    </lineage>
</organism>
<dbReference type="GO" id="GO:0004674">
    <property type="term" value="F:protein serine/threonine kinase activity"/>
    <property type="evidence" value="ECO:0007669"/>
    <property type="project" value="UniProtKB-KW"/>
</dbReference>
<gene>
    <name evidence="10" type="ORF">T440DRAFT_395110</name>
</gene>
<evidence type="ECO:0000259" key="9">
    <source>
        <dbReference type="PROSITE" id="PS50011"/>
    </source>
</evidence>
<dbReference type="PROSITE" id="PS00108">
    <property type="entry name" value="PROTEIN_KINASE_ST"/>
    <property type="match status" value="1"/>
</dbReference>
<keyword evidence="4" id="KW-0547">Nucleotide-binding</keyword>
<evidence type="ECO:0000256" key="7">
    <source>
        <dbReference type="ARBA" id="ARBA00047899"/>
    </source>
</evidence>
<dbReference type="InterPro" id="IPR008271">
    <property type="entry name" value="Ser/Thr_kinase_AS"/>
</dbReference>
<evidence type="ECO:0000256" key="5">
    <source>
        <dbReference type="ARBA" id="ARBA00022777"/>
    </source>
</evidence>
<dbReference type="InterPro" id="IPR050660">
    <property type="entry name" value="NEK_Ser/Thr_kinase"/>
</dbReference>
<sequence length="358" mass="40908">MKHLKPPLATTQPFKWKAQQWAKQKDIAFGVSIMYNKLNHKLLVVKKVVRIPDHSEKLRALEARALSLLPDCNRITKPLLDLIMEPDMDHATIFFEHFPLGDLKQWKTRKFDERNNKPVPESFIWRCFIQMSQAVAFIHNSVGSEPDANRHCLLHRDIKPNNILVVDNGTTYPSFQLHDFGCARLYQETLAGEPMYCGTYKWQPPENPFINTTEADIWALGACVHFLAVGRPPVQDLAGFTAQFKDNLHVEDFVRPGSLTEYASVGRYCGAHVPRKVTPINLSPEEQQERGIDPEIHQYSDNLADWMSLCLRFTPSERPSARRLLEEMVDDGKEILRSMGGQAALAHLELIVDDKAWG</sequence>
<dbReference type="Gene3D" id="1.10.510.10">
    <property type="entry name" value="Transferase(Phosphotransferase) domain 1"/>
    <property type="match status" value="1"/>
</dbReference>
<comment type="catalytic activity">
    <reaction evidence="8">
        <text>L-seryl-[protein] + ATP = O-phospho-L-seryl-[protein] + ADP + H(+)</text>
        <dbReference type="Rhea" id="RHEA:17989"/>
        <dbReference type="Rhea" id="RHEA-COMP:9863"/>
        <dbReference type="Rhea" id="RHEA-COMP:11604"/>
        <dbReference type="ChEBI" id="CHEBI:15378"/>
        <dbReference type="ChEBI" id="CHEBI:29999"/>
        <dbReference type="ChEBI" id="CHEBI:30616"/>
        <dbReference type="ChEBI" id="CHEBI:83421"/>
        <dbReference type="ChEBI" id="CHEBI:456216"/>
        <dbReference type="EC" id="2.7.11.1"/>
    </reaction>
</comment>
<reference evidence="10" key="1">
    <citation type="submission" date="2020-01" db="EMBL/GenBank/DDBJ databases">
        <authorList>
            <consortium name="DOE Joint Genome Institute"/>
            <person name="Haridas S."/>
            <person name="Albert R."/>
            <person name="Binder M."/>
            <person name="Bloem J."/>
            <person name="Labutti K."/>
            <person name="Salamov A."/>
            <person name="Andreopoulos B."/>
            <person name="Baker S.E."/>
            <person name="Barry K."/>
            <person name="Bills G."/>
            <person name="Bluhm B.H."/>
            <person name="Cannon C."/>
            <person name="Castanera R."/>
            <person name="Culley D.E."/>
            <person name="Daum C."/>
            <person name="Ezra D."/>
            <person name="Gonzalez J.B."/>
            <person name="Henrissat B."/>
            <person name="Kuo A."/>
            <person name="Liang C."/>
            <person name="Lipzen A."/>
            <person name="Lutzoni F."/>
            <person name="Magnuson J."/>
            <person name="Mondo S."/>
            <person name="Nolan M."/>
            <person name="Ohm R."/>
            <person name="Pangilinan J."/>
            <person name="Park H.-J."/>
            <person name="Ramirez L."/>
            <person name="Alfaro M."/>
            <person name="Sun H."/>
            <person name="Tritt A."/>
            <person name="Yoshinaga Y."/>
            <person name="Zwiers L.-H."/>
            <person name="Turgeon B.G."/>
            <person name="Goodwin S.B."/>
            <person name="Spatafora J.W."/>
            <person name="Crous P.W."/>
            <person name="Grigoriev I.V."/>
        </authorList>
    </citation>
    <scope>NUCLEOTIDE SEQUENCE</scope>
    <source>
        <strain evidence="10">IPT5</strain>
    </source>
</reference>
<keyword evidence="6" id="KW-0067">ATP-binding</keyword>
<evidence type="ECO:0000313" key="10">
    <source>
        <dbReference type="EMBL" id="KAF2851104.1"/>
    </source>
</evidence>
<evidence type="ECO:0000256" key="3">
    <source>
        <dbReference type="ARBA" id="ARBA00022679"/>
    </source>
</evidence>
<dbReference type="SMART" id="SM00220">
    <property type="entry name" value="S_TKc"/>
    <property type="match status" value="1"/>
</dbReference>
<dbReference type="InterPro" id="IPR000719">
    <property type="entry name" value="Prot_kinase_dom"/>
</dbReference>
<evidence type="ECO:0000256" key="8">
    <source>
        <dbReference type="ARBA" id="ARBA00048679"/>
    </source>
</evidence>
<proteinExistence type="predicted"/>
<dbReference type="PROSITE" id="PS50011">
    <property type="entry name" value="PROTEIN_KINASE_DOM"/>
    <property type="match status" value="1"/>
</dbReference>
<comment type="catalytic activity">
    <reaction evidence="7">
        <text>L-threonyl-[protein] + ATP = O-phospho-L-threonyl-[protein] + ADP + H(+)</text>
        <dbReference type="Rhea" id="RHEA:46608"/>
        <dbReference type="Rhea" id="RHEA-COMP:11060"/>
        <dbReference type="Rhea" id="RHEA-COMP:11605"/>
        <dbReference type="ChEBI" id="CHEBI:15378"/>
        <dbReference type="ChEBI" id="CHEBI:30013"/>
        <dbReference type="ChEBI" id="CHEBI:30616"/>
        <dbReference type="ChEBI" id="CHEBI:61977"/>
        <dbReference type="ChEBI" id="CHEBI:456216"/>
        <dbReference type="EC" id="2.7.11.1"/>
    </reaction>
</comment>
<dbReference type="PANTHER" id="PTHR43671">
    <property type="entry name" value="SERINE/THREONINE-PROTEIN KINASE NEK"/>
    <property type="match status" value="1"/>
</dbReference>
<keyword evidence="11" id="KW-1185">Reference proteome</keyword>